<evidence type="ECO:0000256" key="11">
    <source>
        <dbReference type="NCBIfam" id="TIGR00215"/>
    </source>
</evidence>
<keyword evidence="6" id="KW-0441">Lipid A biosynthesis</keyword>
<evidence type="ECO:0000256" key="1">
    <source>
        <dbReference type="ARBA" id="ARBA00002056"/>
    </source>
</evidence>
<keyword evidence="9" id="KW-0443">Lipid metabolism</keyword>
<comment type="caution">
    <text evidence="12">The sequence shown here is derived from an EMBL/GenBank/DDBJ whole genome shotgun (WGS) entry which is preliminary data.</text>
</comment>
<dbReference type="PANTHER" id="PTHR30372">
    <property type="entry name" value="LIPID-A-DISACCHARIDE SYNTHASE"/>
    <property type="match status" value="1"/>
</dbReference>
<accession>A0ABW0PSS5</accession>
<gene>
    <name evidence="12" type="primary">lpxB</name>
    <name evidence="12" type="ORF">ACFPP9_07955</name>
</gene>
<proteinExistence type="inferred from homology"/>
<dbReference type="Pfam" id="PF02684">
    <property type="entry name" value="LpxB"/>
    <property type="match status" value="1"/>
</dbReference>
<reference evidence="13" key="1">
    <citation type="journal article" date="2019" name="Int. J. Syst. Evol. Microbiol.">
        <title>The Global Catalogue of Microorganisms (GCM) 10K type strain sequencing project: providing services to taxonomists for standard genome sequencing and annotation.</title>
        <authorList>
            <consortium name="The Broad Institute Genomics Platform"/>
            <consortium name="The Broad Institute Genome Sequencing Center for Infectious Disease"/>
            <person name="Wu L."/>
            <person name="Ma J."/>
        </authorList>
    </citation>
    <scope>NUCLEOTIDE SEQUENCE [LARGE SCALE GENOMIC DNA]</scope>
    <source>
        <strain evidence="13">KACC 12633</strain>
    </source>
</reference>
<keyword evidence="8 12" id="KW-0808">Transferase</keyword>
<evidence type="ECO:0000256" key="5">
    <source>
        <dbReference type="ARBA" id="ARBA00022516"/>
    </source>
</evidence>
<protein>
    <recommendedName>
        <fullName evidence="4 11">Lipid-A-disaccharide synthase</fullName>
        <ecNumber evidence="3 11">2.4.1.182</ecNumber>
    </recommendedName>
</protein>
<evidence type="ECO:0000256" key="2">
    <source>
        <dbReference type="ARBA" id="ARBA00007868"/>
    </source>
</evidence>
<name>A0ABW0PSS5_9HYPH</name>
<dbReference type="Proteomes" id="UP001596150">
    <property type="component" value="Unassembled WGS sequence"/>
</dbReference>
<dbReference type="GO" id="GO:0008915">
    <property type="term" value="F:lipid-A-disaccharide synthase activity"/>
    <property type="evidence" value="ECO:0007669"/>
    <property type="project" value="UniProtKB-EC"/>
</dbReference>
<dbReference type="RefSeq" id="WP_266342064.1">
    <property type="nucleotide sequence ID" value="NZ_JAPKNH010000001.1"/>
</dbReference>
<evidence type="ECO:0000256" key="3">
    <source>
        <dbReference type="ARBA" id="ARBA00012687"/>
    </source>
</evidence>
<comment type="catalytic activity">
    <reaction evidence="10">
        <text>a lipid X + a UDP-2-N,3-O-bis[(3R)-3-hydroxyacyl]-alpha-D-glucosamine = a lipid A disaccharide + UDP + H(+)</text>
        <dbReference type="Rhea" id="RHEA:67828"/>
        <dbReference type="ChEBI" id="CHEBI:15378"/>
        <dbReference type="ChEBI" id="CHEBI:58223"/>
        <dbReference type="ChEBI" id="CHEBI:137748"/>
        <dbReference type="ChEBI" id="CHEBI:176338"/>
        <dbReference type="ChEBI" id="CHEBI:176343"/>
        <dbReference type="EC" id="2.4.1.182"/>
    </reaction>
</comment>
<keyword evidence="13" id="KW-1185">Reference proteome</keyword>
<comment type="function">
    <text evidence="1">Condensation of UDP-2,3-diacylglucosamine and 2,3-diacylglucosamine-1-phosphate to form lipid A disaccharide, a precursor of lipid A, a phosphorylated glycolipid that anchors the lipopolysaccharide to the outer membrane of the cell.</text>
</comment>
<evidence type="ECO:0000313" key="13">
    <source>
        <dbReference type="Proteomes" id="UP001596150"/>
    </source>
</evidence>
<evidence type="ECO:0000256" key="4">
    <source>
        <dbReference type="ARBA" id="ARBA00020902"/>
    </source>
</evidence>
<dbReference type="InterPro" id="IPR003835">
    <property type="entry name" value="Glyco_trans_19"/>
</dbReference>
<evidence type="ECO:0000256" key="10">
    <source>
        <dbReference type="ARBA" id="ARBA00048975"/>
    </source>
</evidence>
<keyword evidence="7 12" id="KW-0328">Glycosyltransferase</keyword>
<dbReference type="NCBIfam" id="TIGR00215">
    <property type="entry name" value="lpxB"/>
    <property type="match status" value="1"/>
</dbReference>
<evidence type="ECO:0000256" key="8">
    <source>
        <dbReference type="ARBA" id="ARBA00022679"/>
    </source>
</evidence>
<comment type="similarity">
    <text evidence="2">Belongs to the LpxB family.</text>
</comment>
<evidence type="ECO:0000256" key="9">
    <source>
        <dbReference type="ARBA" id="ARBA00023098"/>
    </source>
</evidence>
<evidence type="ECO:0000256" key="7">
    <source>
        <dbReference type="ARBA" id="ARBA00022676"/>
    </source>
</evidence>
<dbReference type="EMBL" id="JBHSML010000003">
    <property type="protein sequence ID" value="MFC5515701.1"/>
    <property type="molecule type" value="Genomic_DNA"/>
</dbReference>
<dbReference type="EC" id="2.4.1.182" evidence="3 11"/>
<evidence type="ECO:0000313" key="12">
    <source>
        <dbReference type="EMBL" id="MFC5515701.1"/>
    </source>
</evidence>
<evidence type="ECO:0000256" key="6">
    <source>
        <dbReference type="ARBA" id="ARBA00022556"/>
    </source>
</evidence>
<dbReference type="PANTHER" id="PTHR30372:SF4">
    <property type="entry name" value="LIPID-A-DISACCHARIDE SYNTHASE, MITOCHONDRIAL-RELATED"/>
    <property type="match status" value="1"/>
</dbReference>
<dbReference type="SUPFAM" id="SSF53756">
    <property type="entry name" value="UDP-Glycosyltransferase/glycogen phosphorylase"/>
    <property type="match status" value="1"/>
</dbReference>
<sequence length="390" mass="42186">MTLPASKPLDLFIIAGEESGDILGAGLMRAIAAKRGGPIAYRGVGGHRMAESGLASLYAMDDLTAMGFGAVIGKLPTILKRMRQTVEAIVSNPPDVLILVDAPDFTHRVAARVRKRLPNLLIVKYVAPTVWVWRPGRARAMHGSIDHVLAVLPFEPEVMHRLGGPDTTYVGHPLLSEIPQLQPTAADLALRNGEPPILLVLPGSRRMELKRLGEPFGKALDLLKARGHDFQLVLPTLPRMVDVVTETTSHWSVRPYIVSGEAAKLAAFRSARVALAASGTVTLELALAGVPFAAAYRVREWEARLLSMIITTRMATLPNIILNEMLVPELIQHDCTPEKLADALEPLIADGPARQRQLDGFARLDAIMSTDGVAPSDRAAETVLELLAAR</sequence>
<organism evidence="12 13">
    <name type="scientific">Kaistia terrae</name>
    <dbReference type="NCBI Taxonomy" id="537017"/>
    <lineage>
        <taxon>Bacteria</taxon>
        <taxon>Pseudomonadati</taxon>
        <taxon>Pseudomonadota</taxon>
        <taxon>Alphaproteobacteria</taxon>
        <taxon>Hyphomicrobiales</taxon>
        <taxon>Kaistiaceae</taxon>
        <taxon>Kaistia</taxon>
    </lineage>
</organism>
<keyword evidence="5" id="KW-0444">Lipid biosynthesis</keyword>